<dbReference type="PANTHER" id="PTHR47963">
    <property type="entry name" value="DEAD-BOX ATP-DEPENDENT RNA HELICASE 47, MITOCHONDRIAL"/>
    <property type="match status" value="1"/>
</dbReference>
<keyword evidence="1" id="KW-0547">Nucleotide-binding</keyword>
<dbReference type="Pfam" id="PF00270">
    <property type="entry name" value="DEAD"/>
    <property type="match status" value="1"/>
</dbReference>
<dbReference type="PROSITE" id="PS51195">
    <property type="entry name" value="Q_MOTIF"/>
    <property type="match status" value="1"/>
</dbReference>
<dbReference type="PANTHER" id="PTHR47963:SF7">
    <property type="entry name" value="ATP-DEPENDENT RNA HELICASE YFML-RELATED"/>
    <property type="match status" value="1"/>
</dbReference>
<evidence type="ECO:0000256" key="3">
    <source>
        <dbReference type="ARBA" id="ARBA00022806"/>
    </source>
</evidence>
<feature type="domain" description="DEAD-box RNA helicase Q" evidence="8">
    <location>
        <begin position="2"/>
        <end position="30"/>
    </location>
</feature>
<evidence type="ECO:0000256" key="5">
    <source>
        <dbReference type="PROSITE-ProRule" id="PRU00552"/>
    </source>
</evidence>
<reference evidence="9 10" key="1">
    <citation type="submission" date="2016-11" db="EMBL/GenBank/DDBJ databases">
        <authorList>
            <person name="Jaros S."/>
            <person name="Januszkiewicz K."/>
            <person name="Wedrychowicz H."/>
        </authorList>
    </citation>
    <scope>NUCLEOTIDE SEQUENCE [LARGE SCALE GENOMIC DNA]</scope>
    <source>
        <strain evidence="9 10">DSM 21758</strain>
    </source>
</reference>
<protein>
    <submittedName>
        <fullName evidence="9">Superfamily II DNA and RNA helicase</fullName>
    </submittedName>
</protein>
<evidence type="ECO:0000256" key="4">
    <source>
        <dbReference type="ARBA" id="ARBA00022840"/>
    </source>
</evidence>
<dbReference type="AlphaFoldDB" id="A0A1M6DAL2"/>
<dbReference type="EMBL" id="FQZB01000004">
    <property type="protein sequence ID" value="SHI70205.1"/>
    <property type="molecule type" value="Genomic_DNA"/>
</dbReference>
<dbReference type="SUPFAM" id="SSF52540">
    <property type="entry name" value="P-loop containing nucleoside triphosphate hydrolases"/>
    <property type="match status" value="1"/>
</dbReference>
<dbReference type="Gene3D" id="3.40.50.300">
    <property type="entry name" value="P-loop containing nucleotide triphosphate hydrolases"/>
    <property type="match status" value="2"/>
</dbReference>
<dbReference type="InterPro" id="IPR011545">
    <property type="entry name" value="DEAD/DEAH_box_helicase_dom"/>
</dbReference>
<dbReference type="Pfam" id="PF00271">
    <property type="entry name" value="Helicase_C"/>
    <property type="match status" value="1"/>
</dbReference>
<proteinExistence type="predicted"/>
<dbReference type="SMART" id="SM00490">
    <property type="entry name" value="HELICc"/>
    <property type="match status" value="1"/>
</dbReference>
<dbReference type="SMART" id="SM00487">
    <property type="entry name" value="DEXDc"/>
    <property type="match status" value="1"/>
</dbReference>
<evidence type="ECO:0000256" key="2">
    <source>
        <dbReference type="ARBA" id="ARBA00022801"/>
    </source>
</evidence>
<dbReference type="CDD" id="cd18787">
    <property type="entry name" value="SF2_C_DEAD"/>
    <property type="match status" value="1"/>
</dbReference>
<dbReference type="GO" id="GO:0005524">
    <property type="term" value="F:ATP binding"/>
    <property type="evidence" value="ECO:0007669"/>
    <property type="project" value="UniProtKB-KW"/>
</dbReference>
<feature type="domain" description="Helicase ATP-binding" evidence="6">
    <location>
        <begin position="33"/>
        <end position="205"/>
    </location>
</feature>
<dbReference type="InterPro" id="IPR014014">
    <property type="entry name" value="RNA_helicase_DEAD_Q_motif"/>
</dbReference>
<evidence type="ECO:0000259" key="6">
    <source>
        <dbReference type="PROSITE" id="PS51192"/>
    </source>
</evidence>
<evidence type="ECO:0000259" key="8">
    <source>
        <dbReference type="PROSITE" id="PS51195"/>
    </source>
</evidence>
<keyword evidence="10" id="KW-1185">Reference proteome</keyword>
<dbReference type="STRING" id="1121302.SAMN02745163_00675"/>
<dbReference type="InterPro" id="IPR001650">
    <property type="entry name" value="Helicase_C-like"/>
</dbReference>
<organism evidence="9 10">
    <name type="scientific">Clostridium cavendishii DSM 21758</name>
    <dbReference type="NCBI Taxonomy" id="1121302"/>
    <lineage>
        <taxon>Bacteria</taxon>
        <taxon>Bacillati</taxon>
        <taxon>Bacillota</taxon>
        <taxon>Clostridia</taxon>
        <taxon>Eubacteriales</taxon>
        <taxon>Clostridiaceae</taxon>
        <taxon>Clostridium</taxon>
    </lineage>
</organism>
<dbReference type="InterPro" id="IPR044742">
    <property type="entry name" value="DEAD/DEAH_RhlB"/>
</dbReference>
<sequence>MKNFKELGLSEEVIKALTELNITEPTEIQSRAIPLAMNGNDIIGSSETGTGKTLAFLLPIIEKIDTSKKEMQAIILTPTHELAVQINNVIVELRQKGNLNVTSTTLIGSANITRQIDKLKAKPHILVGSAGRILELIKKKKVTASTINTVVIDEGDKLLDQKNIAGVMDIIKLIKKDAQYMVFSASLIQGTIKTAEKFMNKTEIVRVNESNKVNPNIEHNIILVERRDKVDMLRKLIHASKPKKALVFINNNYDVNMTLAKLRFHKIKADAIHGEDKKLERQKALNDFRTGKIQVLIASDIAARGLDVKGVTHVINLDIPDRAKDYLHRAGRTGRAGESGCCYSLVDIKEIPKLEQVESAFKVEFNQKFVYKGTIIGDED</sequence>
<name>A0A1M6DAL2_9CLOT</name>
<evidence type="ECO:0000259" key="7">
    <source>
        <dbReference type="PROSITE" id="PS51194"/>
    </source>
</evidence>
<evidence type="ECO:0000313" key="10">
    <source>
        <dbReference type="Proteomes" id="UP000184310"/>
    </source>
</evidence>
<dbReference type="GO" id="GO:0033592">
    <property type="term" value="F:RNA strand annealing activity"/>
    <property type="evidence" value="ECO:0007669"/>
    <property type="project" value="TreeGrafter"/>
</dbReference>
<keyword evidence="3 9" id="KW-0347">Helicase</keyword>
<dbReference type="CDD" id="cd00268">
    <property type="entry name" value="DEADc"/>
    <property type="match status" value="1"/>
</dbReference>
<dbReference type="GO" id="GO:0005840">
    <property type="term" value="C:ribosome"/>
    <property type="evidence" value="ECO:0007669"/>
    <property type="project" value="TreeGrafter"/>
</dbReference>
<accession>A0A1M6DAL2</accession>
<dbReference type="GO" id="GO:0005829">
    <property type="term" value="C:cytosol"/>
    <property type="evidence" value="ECO:0007669"/>
    <property type="project" value="TreeGrafter"/>
</dbReference>
<gene>
    <name evidence="9" type="ORF">SAMN02745163_00675</name>
</gene>
<dbReference type="Proteomes" id="UP000184310">
    <property type="component" value="Unassembled WGS sequence"/>
</dbReference>
<dbReference type="RefSeq" id="WP_072985261.1">
    <property type="nucleotide sequence ID" value="NZ_FQZB01000004.1"/>
</dbReference>
<keyword evidence="4" id="KW-0067">ATP-binding</keyword>
<dbReference type="InterPro" id="IPR027417">
    <property type="entry name" value="P-loop_NTPase"/>
</dbReference>
<keyword evidence="2" id="KW-0378">Hydrolase</keyword>
<dbReference type="GO" id="GO:0016787">
    <property type="term" value="F:hydrolase activity"/>
    <property type="evidence" value="ECO:0007669"/>
    <property type="project" value="UniProtKB-KW"/>
</dbReference>
<dbReference type="InterPro" id="IPR050547">
    <property type="entry name" value="DEAD_box_RNA_helicases"/>
</dbReference>
<dbReference type="PROSITE" id="PS51192">
    <property type="entry name" value="HELICASE_ATP_BIND_1"/>
    <property type="match status" value="1"/>
</dbReference>
<feature type="domain" description="Helicase C-terminal" evidence="7">
    <location>
        <begin position="216"/>
        <end position="377"/>
    </location>
</feature>
<feature type="short sequence motif" description="Q motif" evidence="5">
    <location>
        <begin position="2"/>
        <end position="30"/>
    </location>
</feature>
<evidence type="ECO:0000313" key="9">
    <source>
        <dbReference type="EMBL" id="SHI70205.1"/>
    </source>
</evidence>
<dbReference type="GO" id="GO:0009409">
    <property type="term" value="P:response to cold"/>
    <property type="evidence" value="ECO:0007669"/>
    <property type="project" value="TreeGrafter"/>
</dbReference>
<dbReference type="GO" id="GO:0003724">
    <property type="term" value="F:RNA helicase activity"/>
    <property type="evidence" value="ECO:0007669"/>
    <property type="project" value="InterPro"/>
</dbReference>
<dbReference type="InterPro" id="IPR014001">
    <property type="entry name" value="Helicase_ATP-bd"/>
</dbReference>
<dbReference type="PROSITE" id="PS51194">
    <property type="entry name" value="HELICASE_CTER"/>
    <property type="match status" value="1"/>
</dbReference>
<evidence type="ECO:0000256" key="1">
    <source>
        <dbReference type="ARBA" id="ARBA00022741"/>
    </source>
</evidence>